<feature type="domain" description="HAT C-terminal dimerisation" evidence="2">
    <location>
        <begin position="558"/>
        <end position="617"/>
    </location>
</feature>
<evidence type="ECO:0000259" key="3">
    <source>
        <dbReference type="Pfam" id="PF14291"/>
    </source>
</evidence>
<feature type="compositionally biased region" description="Polar residues" evidence="1">
    <location>
        <begin position="8"/>
        <end position="18"/>
    </location>
</feature>
<dbReference type="EMBL" id="OIVN01003668">
    <property type="protein sequence ID" value="SPD12809.1"/>
    <property type="molecule type" value="Genomic_DNA"/>
</dbReference>
<dbReference type="AlphaFoldDB" id="A0A2N9HMG9"/>
<feature type="region of interest" description="Disordered" evidence="1">
    <location>
        <begin position="1"/>
        <end position="36"/>
    </location>
</feature>
<evidence type="ECO:0000259" key="2">
    <source>
        <dbReference type="Pfam" id="PF05699"/>
    </source>
</evidence>
<sequence length="636" mass="73096">MDKFLIRKSSTPQDSSPTQERRSDYNSTPDSSKRSCVDLNNLPSDPVLQDKIEHQTLLNAMVDCIRFILRQGFLFCDQDEYLDSSDREIFFELLQLLAEYNESIKKVLHNTPKINKLTCHDIQKDLVNAAACETTNAILKDLDNEFFSILVDVLRDISQEDQMTVVLRYVDKKGIVTERFLGIVPVADTTVLSLKAAIESLFCKHELSLSRLCGQGYDGTSFMQDEFNGLQALILRENKSAFYVHCFAHQLHSTLVAVAQKHIIISELFYWVAKLVKVVGDFCERLDACPDAQLAKITKELDMGELRSWQGLNQKSSHYKIILNLIVRFSSTLDVLEIIEEDGIDCDEKAEAQYILNQIPSFEFAFALHLMKNILGITNELSIALLEKNQDIVNAMTLVKVSKQRLQMMRDDEWESLLIEVSSFCSKHDIPIPNMDEIFVVWRSQRKTPPITTLHHYRVDLFYKVIDMQLQELNIRFSEENTELLLCMACLNPSNSFFAFDKQKLIRLAKFYPSDFCGTDFMALDIQLQNYIVDVRCNDDFLELEGIGDLARKMVETQKDAIYPLVYLLLKLVLTLPVATATVERSSSAMKYVKNQLHNQMGDQQMNDCLVTYIESDVFNNIDNEAIIQRFQNMKT</sequence>
<evidence type="ECO:0008006" key="5">
    <source>
        <dbReference type="Google" id="ProtNLM"/>
    </source>
</evidence>
<evidence type="ECO:0000313" key="4">
    <source>
        <dbReference type="EMBL" id="SPD12809.1"/>
    </source>
</evidence>
<feature type="domain" description="DUF4371" evidence="3">
    <location>
        <begin position="51"/>
        <end position="229"/>
    </location>
</feature>
<dbReference type="Pfam" id="PF14291">
    <property type="entry name" value="DUF4371"/>
    <property type="match status" value="1"/>
</dbReference>
<dbReference type="PANTHER" id="PTHR11697">
    <property type="entry name" value="GENERAL TRANSCRIPTION FACTOR 2-RELATED ZINC FINGER PROTEIN"/>
    <property type="match status" value="1"/>
</dbReference>
<dbReference type="InterPro" id="IPR012337">
    <property type="entry name" value="RNaseH-like_sf"/>
</dbReference>
<dbReference type="PANTHER" id="PTHR11697:SF230">
    <property type="entry name" value="ZINC FINGER, MYM DOMAIN CONTAINING 1"/>
    <property type="match status" value="1"/>
</dbReference>
<dbReference type="InterPro" id="IPR025398">
    <property type="entry name" value="DUF4371"/>
</dbReference>
<dbReference type="SUPFAM" id="SSF53098">
    <property type="entry name" value="Ribonuclease H-like"/>
    <property type="match status" value="1"/>
</dbReference>
<dbReference type="Pfam" id="PF05699">
    <property type="entry name" value="Dimer_Tnp_hAT"/>
    <property type="match status" value="1"/>
</dbReference>
<organism evidence="4">
    <name type="scientific">Fagus sylvatica</name>
    <name type="common">Beechnut</name>
    <dbReference type="NCBI Taxonomy" id="28930"/>
    <lineage>
        <taxon>Eukaryota</taxon>
        <taxon>Viridiplantae</taxon>
        <taxon>Streptophyta</taxon>
        <taxon>Embryophyta</taxon>
        <taxon>Tracheophyta</taxon>
        <taxon>Spermatophyta</taxon>
        <taxon>Magnoliopsida</taxon>
        <taxon>eudicotyledons</taxon>
        <taxon>Gunneridae</taxon>
        <taxon>Pentapetalae</taxon>
        <taxon>rosids</taxon>
        <taxon>fabids</taxon>
        <taxon>Fagales</taxon>
        <taxon>Fagaceae</taxon>
        <taxon>Fagus</taxon>
    </lineage>
</organism>
<dbReference type="GO" id="GO:0046983">
    <property type="term" value="F:protein dimerization activity"/>
    <property type="evidence" value="ECO:0007669"/>
    <property type="project" value="InterPro"/>
</dbReference>
<dbReference type="InterPro" id="IPR008906">
    <property type="entry name" value="HATC_C_dom"/>
</dbReference>
<accession>A0A2N9HMG9</accession>
<reference evidence="4" key="1">
    <citation type="submission" date="2018-02" db="EMBL/GenBank/DDBJ databases">
        <authorList>
            <person name="Cohen D.B."/>
            <person name="Kent A.D."/>
        </authorList>
    </citation>
    <scope>NUCLEOTIDE SEQUENCE</scope>
</reference>
<protein>
    <recommendedName>
        <fullName evidence="5">HAT C-terminal dimerisation domain-containing protein</fullName>
    </recommendedName>
</protein>
<proteinExistence type="predicted"/>
<name>A0A2N9HMG9_FAGSY</name>
<gene>
    <name evidence="4" type="ORF">FSB_LOCUS40691</name>
</gene>
<evidence type="ECO:0000256" key="1">
    <source>
        <dbReference type="SAM" id="MobiDB-lite"/>
    </source>
</evidence>
<dbReference type="InterPro" id="IPR055298">
    <property type="entry name" value="AtLOH3-like"/>
</dbReference>